<reference evidence="2 3" key="1">
    <citation type="submission" date="2008-07" db="EMBL/GenBank/DDBJ databases">
        <authorList>
            <person name="El-Sayed N."/>
            <person name="Caler E."/>
            <person name="Inman J."/>
            <person name="Amedeo P."/>
            <person name="Hass B."/>
            <person name="Wortman J."/>
        </authorList>
    </citation>
    <scope>NUCLEOTIDE SEQUENCE [LARGE SCALE GENOMIC DNA]</scope>
    <source>
        <strain evidence="3">ATCC 50983 / TXsc</strain>
    </source>
</reference>
<feature type="non-terminal residue" evidence="2">
    <location>
        <position position="1"/>
    </location>
</feature>
<keyword evidence="1" id="KW-0812">Transmembrane</keyword>
<dbReference type="InterPro" id="IPR004670">
    <property type="entry name" value="NhaA"/>
</dbReference>
<dbReference type="Gene3D" id="1.20.1530.10">
    <property type="entry name" value="Na+/H+ antiporter like domain"/>
    <property type="match status" value="1"/>
</dbReference>
<keyword evidence="1" id="KW-0472">Membrane</keyword>
<dbReference type="RefSeq" id="XP_002775080.1">
    <property type="nucleotide sequence ID" value="XM_002775034.1"/>
</dbReference>
<dbReference type="GO" id="GO:0006885">
    <property type="term" value="P:regulation of pH"/>
    <property type="evidence" value="ECO:0007669"/>
    <property type="project" value="InterPro"/>
</dbReference>
<evidence type="ECO:0000313" key="3">
    <source>
        <dbReference type="Proteomes" id="UP000007800"/>
    </source>
</evidence>
<gene>
    <name evidence="2" type="ORF">Pmar_PMAR014455</name>
</gene>
<keyword evidence="3" id="KW-1185">Reference proteome</keyword>
<organism evidence="3">
    <name type="scientific">Perkinsus marinus (strain ATCC 50983 / TXsc)</name>
    <dbReference type="NCBI Taxonomy" id="423536"/>
    <lineage>
        <taxon>Eukaryota</taxon>
        <taxon>Sar</taxon>
        <taxon>Alveolata</taxon>
        <taxon>Perkinsozoa</taxon>
        <taxon>Perkinsea</taxon>
        <taxon>Perkinsida</taxon>
        <taxon>Perkinsidae</taxon>
        <taxon>Perkinsus</taxon>
    </lineage>
</organism>
<evidence type="ECO:0000313" key="2">
    <source>
        <dbReference type="EMBL" id="EER06896.1"/>
    </source>
</evidence>
<dbReference type="EMBL" id="GG680267">
    <property type="protein sequence ID" value="EER06896.1"/>
    <property type="molecule type" value="Genomic_DNA"/>
</dbReference>
<dbReference type="Pfam" id="PF06965">
    <property type="entry name" value="Na_H_antiport_1"/>
    <property type="match status" value="1"/>
</dbReference>
<dbReference type="InParanoid" id="C5L8P8"/>
<sequence>FLNTWRHWYLYIRRIVTTYFIPLQLGVVAGLLWANIDEDSYVYLWGNDEERTLDLGGAHIAGEPVTLNFLLNDVFMCFFFGIAMVEVVVAVLPGGSLSPMSKAVVPLMSTLGGMLGPIVVFFALVYIISNCGGFDNYDEDL</sequence>
<dbReference type="AlphaFoldDB" id="C5L8P8"/>
<feature type="non-terminal residue" evidence="2">
    <location>
        <position position="141"/>
    </location>
</feature>
<feature type="transmembrane region" description="Helical" evidence="1">
    <location>
        <begin position="104"/>
        <end position="128"/>
    </location>
</feature>
<proteinExistence type="predicted"/>
<accession>C5L8P8</accession>
<dbReference type="OrthoDB" id="416108at2759"/>
<dbReference type="GO" id="GO:0006814">
    <property type="term" value="P:sodium ion transport"/>
    <property type="evidence" value="ECO:0007669"/>
    <property type="project" value="InterPro"/>
</dbReference>
<name>C5L8P8_PERM5</name>
<evidence type="ECO:0000256" key="1">
    <source>
        <dbReference type="SAM" id="Phobius"/>
    </source>
</evidence>
<protein>
    <submittedName>
        <fullName evidence="2">Uncharacterized protein</fullName>
    </submittedName>
</protein>
<feature type="transmembrane region" description="Helical" evidence="1">
    <location>
        <begin position="69"/>
        <end position="92"/>
    </location>
</feature>
<keyword evidence="1" id="KW-1133">Transmembrane helix</keyword>
<feature type="transmembrane region" description="Helical" evidence="1">
    <location>
        <begin position="16"/>
        <end position="36"/>
    </location>
</feature>
<dbReference type="Proteomes" id="UP000007800">
    <property type="component" value="Unassembled WGS sequence"/>
</dbReference>
<dbReference type="GO" id="GO:0016020">
    <property type="term" value="C:membrane"/>
    <property type="evidence" value="ECO:0007669"/>
    <property type="project" value="InterPro"/>
</dbReference>
<dbReference type="InterPro" id="IPR023171">
    <property type="entry name" value="Na/H_antiporter_dom_sf"/>
</dbReference>
<dbReference type="GeneID" id="9057091"/>